<dbReference type="GO" id="GO:0005886">
    <property type="term" value="C:plasma membrane"/>
    <property type="evidence" value="ECO:0007669"/>
    <property type="project" value="UniProtKB-SubCell"/>
</dbReference>
<dbReference type="PANTHER" id="PTHR30586">
    <property type="entry name" value="ELECTRON TRANSPORT COMPLEX PROTEIN RNFE"/>
    <property type="match status" value="1"/>
</dbReference>
<comment type="subcellular location">
    <subcellularLocation>
        <location evidence="8">Cell membrane</location>
        <topology evidence="8">Multi-pass membrane protein</topology>
    </subcellularLocation>
    <subcellularLocation>
        <location evidence="1">Endomembrane system</location>
        <topology evidence="1">Multi-pass membrane protein</topology>
    </subcellularLocation>
</comment>
<gene>
    <name evidence="8" type="primary">rnfE</name>
    <name evidence="9" type="ORF">SAMN05192585_10827</name>
</gene>
<dbReference type="PIRSF" id="PIRSF006102">
    <property type="entry name" value="NQR_DE"/>
    <property type="match status" value="1"/>
</dbReference>
<feature type="transmembrane region" description="Helical" evidence="8">
    <location>
        <begin position="73"/>
        <end position="93"/>
    </location>
</feature>
<keyword evidence="8" id="KW-1003">Cell membrane</keyword>
<evidence type="ECO:0000313" key="9">
    <source>
        <dbReference type="EMBL" id="SDM94300.1"/>
    </source>
</evidence>
<evidence type="ECO:0000256" key="2">
    <source>
        <dbReference type="ARBA" id="ARBA00022448"/>
    </source>
</evidence>
<dbReference type="GO" id="GO:0012505">
    <property type="term" value="C:endomembrane system"/>
    <property type="evidence" value="ECO:0007669"/>
    <property type="project" value="UniProtKB-SubCell"/>
</dbReference>
<dbReference type="STRING" id="258515.SAMN05192585_10827"/>
<feature type="transmembrane region" description="Helical" evidence="8">
    <location>
        <begin position="99"/>
        <end position="115"/>
    </location>
</feature>
<comment type="similarity">
    <text evidence="8">Belongs to the NqrDE/RnfAE family.</text>
</comment>
<dbReference type="NCBIfam" id="NF009070">
    <property type="entry name" value="PRK12405.1"/>
    <property type="match status" value="1"/>
</dbReference>
<dbReference type="HAMAP" id="MF_00478">
    <property type="entry name" value="RsxE_RnfE"/>
    <property type="match status" value="1"/>
</dbReference>
<feature type="transmembrane region" description="Helical" evidence="8">
    <location>
        <begin position="170"/>
        <end position="196"/>
    </location>
</feature>
<dbReference type="RefSeq" id="WP_092638712.1">
    <property type="nucleotide sequence ID" value="NZ_FNID01000008.1"/>
</dbReference>
<keyword evidence="5 8" id="KW-0249">Electron transport</keyword>
<dbReference type="OrthoDB" id="9790976at2"/>
<dbReference type="AlphaFoldDB" id="A0A1G9XC18"/>
<reference evidence="9 10" key="1">
    <citation type="submission" date="2016-10" db="EMBL/GenBank/DDBJ databases">
        <authorList>
            <person name="de Groot N.N."/>
        </authorList>
    </citation>
    <scope>NUCLEOTIDE SEQUENCE [LARGE SCALE GENOMIC DNA]</scope>
    <source>
        <strain evidence="9 10">CGMCC 1.5012</strain>
    </source>
</reference>
<dbReference type="NCBIfam" id="TIGR01948">
    <property type="entry name" value="rnfE"/>
    <property type="match status" value="1"/>
</dbReference>
<organism evidence="9 10">
    <name type="scientific">Acetanaerobacterium elongatum</name>
    <dbReference type="NCBI Taxonomy" id="258515"/>
    <lineage>
        <taxon>Bacteria</taxon>
        <taxon>Bacillati</taxon>
        <taxon>Bacillota</taxon>
        <taxon>Clostridia</taxon>
        <taxon>Eubacteriales</taxon>
        <taxon>Oscillospiraceae</taxon>
        <taxon>Acetanaerobacterium</taxon>
    </lineage>
</organism>
<sequence length="231" mass="23937">MKQSKSLGVLLNGIIKENPTLVLVLGTCPTLATTTSVSTGVGMGIAAMAVLIGSNLVISLIKGIVPKKVRIPAYVMVIAGFVTIVSMLLKAYAPDLNNALGIFLPLIVVNCIILARAEAFASKNSPWLSVMDGIGMGLGFTLALFLIGSVRELLGAGTWFGLQIIPKGVTPMAIFAQAPGGFFVFGVVMAAVGAILKKVGRKPVQNPCENCPSHALCGAAGECPSEVKEEK</sequence>
<dbReference type="EMBL" id="FNID01000008">
    <property type="protein sequence ID" value="SDM94300.1"/>
    <property type="molecule type" value="Genomic_DNA"/>
</dbReference>
<comment type="function">
    <text evidence="8">Part of a membrane-bound complex that couples electron transfer with translocation of ions across the membrane.</text>
</comment>
<evidence type="ECO:0000256" key="7">
    <source>
        <dbReference type="ARBA" id="ARBA00023136"/>
    </source>
</evidence>
<evidence type="ECO:0000256" key="1">
    <source>
        <dbReference type="ARBA" id="ARBA00004127"/>
    </source>
</evidence>
<comment type="subunit">
    <text evidence="8">The complex is composed of six subunits: RnfA, RnfB, RnfC, RnfD, RnfE and RnfG.</text>
</comment>
<evidence type="ECO:0000256" key="4">
    <source>
        <dbReference type="ARBA" id="ARBA00022967"/>
    </source>
</evidence>
<feature type="transmembrane region" description="Helical" evidence="8">
    <location>
        <begin position="41"/>
        <end position="61"/>
    </location>
</feature>
<evidence type="ECO:0000256" key="8">
    <source>
        <dbReference type="HAMAP-Rule" id="MF_00478"/>
    </source>
</evidence>
<evidence type="ECO:0000256" key="5">
    <source>
        <dbReference type="ARBA" id="ARBA00022982"/>
    </source>
</evidence>
<keyword evidence="4 8" id="KW-1278">Translocase</keyword>
<dbReference type="InterPro" id="IPR010968">
    <property type="entry name" value="RnfE"/>
</dbReference>
<evidence type="ECO:0000313" key="10">
    <source>
        <dbReference type="Proteomes" id="UP000199182"/>
    </source>
</evidence>
<keyword evidence="10" id="KW-1185">Reference proteome</keyword>
<keyword evidence="2 8" id="KW-0813">Transport</keyword>
<keyword evidence="3 8" id="KW-0812">Transmembrane</keyword>
<feature type="transmembrane region" description="Helical" evidence="8">
    <location>
        <begin position="127"/>
        <end position="150"/>
    </location>
</feature>
<accession>A0A1G9XC18</accession>
<dbReference type="EC" id="7.-.-.-" evidence="8"/>
<evidence type="ECO:0000256" key="3">
    <source>
        <dbReference type="ARBA" id="ARBA00022692"/>
    </source>
</evidence>
<dbReference type="GO" id="GO:0022900">
    <property type="term" value="P:electron transport chain"/>
    <property type="evidence" value="ECO:0007669"/>
    <property type="project" value="UniProtKB-UniRule"/>
</dbReference>
<name>A0A1G9XC18_9FIRM</name>
<protein>
    <recommendedName>
        <fullName evidence="8">Ion-translocating oxidoreductase complex subunit E</fullName>
        <ecNumber evidence="8">7.-.-.-</ecNumber>
    </recommendedName>
    <alternativeName>
        <fullName evidence="8">Rnf electron transport complex subunit E</fullName>
    </alternativeName>
</protein>
<dbReference type="Proteomes" id="UP000199182">
    <property type="component" value="Unassembled WGS sequence"/>
</dbReference>
<proteinExistence type="inferred from homology"/>
<keyword evidence="7 8" id="KW-0472">Membrane</keyword>
<evidence type="ECO:0000256" key="6">
    <source>
        <dbReference type="ARBA" id="ARBA00022989"/>
    </source>
</evidence>
<dbReference type="Pfam" id="PF02508">
    <property type="entry name" value="Rnf-Nqr"/>
    <property type="match status" value="1"/>
</dbReference>
<dbReference type="PANTHER" id="PTHR30586:SF0">
    <property type="entry name" value="ION-TRANSLOCATING OXIDOREDUCTASE COMPLEX SUBUNIT E"/>
    <property type="match status" value="1"/>
</dbReference>
<keyword evidence="6 8" id="KW-1133">Transmembrane helix</keyword>
<dbReference type="InterPro" id="IPR003667">
    <property type="entry name" value="NqrDE/RnfAE"/>
</dbReference>